<dbReference type="Gene3D" id="3.40.50.300">
    <property type="entry name" value="P-loop containing nucleotide triphosphate hydrolases"/>
    <property type="match status" value="1"/>
</dbReference>
<sequence>MTEHVPAPTSEESEMTPTTVPAERKPVLHLHGVRKKYGGRTVVDVADLALGAHPIEGLIGPNGAGKTTLMKLVTQAVPASEGRIVYHRAGDGSGERDLARMTQDAIARAGVVKSNQVIQDFDSLTIRESLLLALASSSREKFFRLFGERAFRREAQASIDEYLGYFDFADPDGHAGSAGEKKLLDIVRCLLLRPAFLLLDEPTAGLPQEDTDRVMELMRRKTADGEFSLLIIEHDLDLIWGSCSYVHFMAEGHVVLQGTPEEVRANDMLAEKYLGGTHA</sequence>
<dbReference type="GO" id="GO:0005524">
    <property type="term" value="F:ATP binding"/>
    <property type="evidence" value="ECO:0007669"/>
    <property type="project" value="UniProtKB-KW"/>
</dbReference>
<accession>A0A378TL48</accession>
<evidence type="ECO:0000256" key="4">
    <source>
        <dbReference type="SAM" id="MobiDB-lite"/>
    </source>
</evidence>
<feature type="domain" description="ABC transporter" evidence="5">
    <location>
        <begin position="28"/>
        <end position="276"/>
    </location>
</feature>
<keyword evidence="6" id="KW-0378">Hydrolase</keyword>
<dbReference type="Pfam" id="PF00005">
    <property type="entry name" value="ABC_tran"/>
    <property type="match status" value="1"/>
</dbReference>
<dbReference type="AlphaFoldDB" id="A0A378TL48"/>
<dbReference type="Proteomes" id="UP000254978">
    <property type="component" value="Unassembled WGS sequence"/>
</dbReference>
<organism evidence="6 7">
    <name type="scientific">Mycolicibacterium tokaiense</name>
    <dbReference type="NCBI Taxonomy" id="39695"/>
    <lineage>
        <taxon>Bacteria</taxon>
        <taxon>Bacillati</taxon>
        <taxon>Actinomycetota</taxon>
        <taxon>Actinomycetes</taxon>
        <taxon>Mycobacteriales</taxon>
        <taxon>Mycobacteriaceae</taxon>
        <taxon>Mycolicibacterium</taxon>
    </lineage>
</organism>
<feature type="region of interest" description="Disordered" evidence="4">
    <location>
        <begin position="1"/>
        <end position="20"/>
    </location>
</feature>
<evidence type="ECO:0000313" key="7">
    <source>
        <dbReference type="Proteomes" id="UP000254978"/>
    </source>
</evidence>
<gene>
    <name evidence="6" type="primary">lptB_5</name>
    <name evidence="6" type="ORF">NCTC10821_04823</name>
</gene>
<protein>
    <submittedName>
        <fullName evidence="6">Branched-chain amino acid transporter ATP-binding protein</fullName>
        <ecNumber evidence="6">3.6.3.-</ecNumber>
    </submittedName>
</protein>
<evidence type="ECO:0000259" key="5">
    <source>
        <dbReference type="PROSITE" id="PS50893"/>
    </source>
</evidence>
<keyword evidence="3 6" id="KW-0067">ATP-binding</keyword>
<evidence type="ECO:0000313" key="6">
    <source>
        <dbReference type="EMBL" id="STZ61274.1"/>
    </source>
</evidence>
<keyword evidence="7" id="KW-1185">Reference proteome</keyword>
<keyword evidence="1" id="KW-0813">Transport</keyword>
<evidence type="ECO:0000256" key="3">
    <source>
        <dbReference type="ARBA" id="ARBA00022840"/>
    </source>
</evidence>
<dbReference type="InterPro" id="IPR027417">
    <property type="entry name" value="P-loop_NTPase"/>
</dbReference>
<dbReference type="EMBL" id="UGQT01000001">
    <property type="protein sequence ID" value="STZ61274.1"/>
    <property type="molecule type" value="Genomic_DNA"/>
</dbReference>
<dbReference type="SMART" id="SM00382">
    <property type="entry name" value="AAA"/>
    <property type="match status" value="1"/>
</dbReference>
<reference evidence="6 7" key="1">
    <citation type="submission" date="2018-06" db="EMBL/GenBank/DDBJ databases">
        <authorList>
            <consortium name="Pathogen Informatics"/>
            <person name="Doyle S."/>
        </authorList>
    </citation>
    <scope>NUCLEOTIDE SEQUENCE [LARGE SCALE GENOMIC DNA]</scope>
    <source>
        <strain evidence="6 7">NCTC10821</strain>
    </source>
</reference>
<dbReference type="EC" id="3.6.3.-" evidence="6"/>
<dbReference type="GO" id="GO:0005886">
    <property type="term" value="C:plasma membrane"/>
    <property type="evidence" value="ECO:0007669"/>
    <property type="project" value="TreeGrafter"/>
</dbReference>
<proteinExistence type="predicted"/>
<dbReference type="GO" id="GO:0016887">
    <property type="term" value="F:ATP hydrolysis activity"/>
    <property type="evidence" value="ECO:0007669"/>
    <property type="project" value="InterPro"/>
</dbReference>
<dbReference type="SUPFAM" id="SSF52540">
    <property type="entry name" value="P-loop containing nucleoside triphosphate hydrolases"/>
    <property type="match status" value="1"/>
</dbReference>
<evidence type="ECO:0000256" key="1">
    <source>
        <dbReference type="ARBA" id="ARBA00022448"/>
    </source>
</evidence>
<dbReference type="RefSeq" id="WP_115280249.1">
    <property type="nucleotide sequence ID" value="NZ_AP022600.1"/>
</dbReference>
<dbReference type="PROSITE" id="PS50893">
    <property type="entry name" value="ABC_TRANSPORTER_2"/>
    <property type="match status" value="1"/>
</dbReference>
<name>A0A378TL48_9MYCO</name>
<dbReference type="InterPro" id="IPR003593">
    <property type="entry name" value="AAA+_ATPase"/>
</dbReference>
<evidence type="ECO:0000256" key="2">
    <source>
        <dbReference type="ARBA" id="ARBA00022741"/>
    </source>
</evidence>
<dbReference type="InterPro" id="IPR003439">
    <property type="entry name" value="ABC_transporter-like_ATP-bd"/>
</dbReference>
<dbReference type="InterPro" id="IPR051120">
    <property type="entry name" value="ABC_AA/LPS_Transport"/>
</dbReference>
<dbReference type="OrthoDB" id="9806149at2"/>
<keyword evidence="2" id="KW-0547">Nucleotide-binding</keyword>
<dbReference type="PANTHER" id="PTHR45772:SF9">
    <property type="entry name" value="CONSERVED COMPONENT OF ABC TRANSPORTER FOR NATURAL AMINO ACIDS"/>
    <property type="match status" value="1"/>
</dbReference>
<dbReference type="PANTHER" id="PTHR45772">
    <property type="entry name" value="CONSERVED COMPONENT OF ABC TRANSPORTER FOR NATURAL AMINO ACIDS-RELATED"/>
    <property type="match status" value="1"/>
</dbReference>